<sequence length="390" mass="43402">MIIILHLFGKCKCFFQKILIFLFFYIFMKKEEFVMKKKTLLAPSLFLSGILLFSGCGSSATTSAVHQNKSADSWAVEASEPLDDSGFSYDGEADMMDDTATAETAGSSSDSSGSDAATDAAEATHDQSTRKLIRTVSMDIATEDLDTLRTKLDNSITSCGGYIESSTLDTPQNGYSRRSYYVTARIPSDNLDSFLETAGALGTVTNKNIETEDITLRYVDQKAYLDSLRTEYDRVSELLEQATELDQILALESKLSDLRYQINSYETQLRTYDNLVDYSTVYFYITEVAYEQSTSNTIGSRISNGFRNSLYEVRDFFVDLFVAIIANLPILVVLAAILIVIILLIRKLLRRHRAKKENITPPTAQPPVVPTDIATNADAKATTEAEKQDK</sequence>
<feature type="compositionally biased region" description="Low complexity" evidence="2">
    <location>
        <begin position="101"/>
        <end position="121"/>
    </location>
</feature>
<feature type="compositionally biased region" description="Basic and acidic residues" evidence="2">
    <location>
        <begin position="381"/>
        <end position="390"/>
    </location>
</feature>
<keyword evidence="3" id="KW-1133">Transmembrane helix</keyword>
<proteinExistence type="predicted"/>
<dbReference type="AlphaFoldDB" id="A0A4V1NRZ9"/>
<organism evidence="5 6">
    <name type="scientific">Blautia faecicola</name>
    <dbReference type="NCBI Taxonomy" id="2509240"/>
    <lineage>
        <taxon>Bacteria</taxon>
        <taxon>Bacillati</taxon>
        <taxon>Bacillota</taxon>
        <taxon>Clostridia</taxon>
        <taxon>Lachnospirales</taxon>
        <taxon>Lachnospiraceae</taxon>
        <taxon>Blautia</taxon>
    </lineage>
</organism>
<comment type="caution">
    <text evidence="5">The sequence shown here is derived from an EMBL/GenBank/DDBJ whole genome shotgun (WGS) entry which is preliminary data.</text>
</comment>
<keyword evidence="6" id="KW-1185">Reference proteome</keyword>
<gene>
    <name evidence="5" type="ORF">ETP43_10005</name>
</gene>
<evidence type="ECO:0000259" key="4">
    <source>
        <dbReference type="Pfam" id="PF14257"/>
    </source>
</evidence>
<evidence type="ECO:0000256" key="2">
    <source>
        <dbReference type="SAM" id="MobiDB-lite"/>
    </source>
</evidence>
<dbReference type="Proteomes" id="UP000290106">
    <property type="component" value="Unassembled WGS sequence"/>
</dbReference>
<feature type="coiled-coil region" evidence="1">
    <location>
        <begin position="225"/>
        <end position="268"/>
    </location>
</feature>
<keyword evidence="1" id="KW-0175">Coiled coil</keyword>
<dbReference type="Pfam" id="PF14257">
    <property type="entry name" value="DUF4349"/>
    <property type="match status" value="1"/>
</dbReference>
<feature type="region of interest" description="Disordered" evidence="2">
    <location>
        <begin position="101"/>
        <end position="128"/>
    </location>
</feature>
<evidence type="ECO:0000256" key="1">
    <source>
        <dbReference type="SAM" id="Coils"/>
    </source>
</evidence>
<protein>
    <submittedName>
        <fullName evidence="5">DUF4349 domain-containing protein</fullName>
    </submittedName>
</protein>
<accession>A0A4V1NRZ9</accession>
<feature type="domain" description="DUF4349" evidence="4">
    <location>
        <begin position="130"/>
        <end position="341"/>
    </location>
</feature>
<feature type="transmembrane region" description="Helical" evidence="3">
    <location>
        <begin position="6"/>
        <end position="28"/>
    </location>
</feature>
<keyword evidence="3" id="KW-0472">Membrane</keyword>
<evidence type="ECO:0000313" key="5">
    <source>
        <dbReference type="EMBL" id="RXS75515.1"/>
    </source>
</evidence>
<feature type="region of interest" description="Disordered" evidence="2">
    <location>
        <begin position="359"/>
        <end position="390"/>
    </location>
</feature>
<name>A0A4V1NRZ9_9FIRM</name>
<dbReference type="EMBL" id="SDKC01000001">
    <property type="protein sequence ID" value="RXS75515.1"/>
    <property type="molecule type" value="Genomic_DNA"/>
</dbReference>
<feature type="transmembrane region" description="Helical" evidence="3">
    <location>
        <begin position="320"/>
        <end position="345"/>
    </location>
</feature>
<dbReference type="OrthoDB" id="2162337at2"/>
<evidence type="ECO:0000256" key="3">
    <source>
        <dbReference type="SAM" id="Phobius"/>
    </source>
</evidence>
<evidence type="ECO:0000313" key="6">
    <source>
        <dbReference type="Proteomes" id="UP000290106"/>
    </source>
</evidence>
<dbReference type="InterPro" id="IPR025645">
    <property type="entry name" value="DUF4349"/>
</dbReference>
<keyword evidence="3" id="KW-0812">Transmembrane</keyword>
<feature type="transmembrane region" description="Helical" evidence="3">
    <location>
        <begin position="40"/>
        <end position="60"/>
    </location>
</feature>
<reference evidence="5 6" key="1">
    <citation type="submission" date="2019-01" db="EMBL/GenBank/DDBJ databases">
        <title>Blautia sp. nov. KGMB01111 isolated human feces.</title>
        <authorList>
            <person name="Park J.-E."/>
            <person name="Kim J.-S."/>
            <person name="Park S.-H."/>
        </authorList>
    </citation>
    <scope>NUCLEOTIDE SEQUENCE [LARGE SCALE GENOMIC DNA]</scope>
    <source>
        <strain evidence="5 6">KGMB01111</strain>
    </source>
</reference>